<keyword evidence="2" id="KW-0812">Transmembrane</keyword>
<name>M0M3C3_9EURY</name>
<dbReference type="eggNOG" id="arCOG06437">
    <property type="taxonomic scope" value="Archaea"/>
</dbReference>
<dbReference type="AlphaFoldDB" id="M0M3C3"/>
<dbReference type="InterPro" id="IPR055693">
    <property type="entry name" value="DUF7269"/>
</dbReference>
<dbReference type="EMBL" id="AOMB01000014">
    <property type="protein sequence ID" value="EMA39908.1"/>
    <property type="molecule type" value="Genomic_DNA"/>
</dbReference>
<reference evidence="3 4" key="1">
    <citation type="journal article" date="2014" name="PLoS Genet.">
        <title>Phylogenetically driven sequencing of extremely halophilic archaea reveals strategies for static and dynamic osmo-response.</title>
        <authorList>
            <person name="Becker E.A."/>
            <person name="Seitzer P.M."/>
            <person name="Tritt A."/>
            <person name="Larsen D."/>
            <person name="Krusor M."/>
            <person name="Yao A.I."/>
            <person name="Wu D."/>
            <person name="Madern D."/>
            <person name="Eisen J.A."/>
            <person name="Darling A.E."/>
            <person name="Facciotti M.T."/>
        </authorList>
    </citation>
    <scope>NUCLEOTIDE SEQUENCE [LARGE SCALE GENOMIC DNA]</scope>
    <source>
        <strain evidence="3 4">100A6</strain>
    </source>
</reference>
<sequence length="188" mass="20067">MNWRRLGVGVGVGCVLAGLAVVVAPSLAVGVTPSLLTLVGVVAGLAGAAAVYERATTDEQRIEPPTPERPLSVPTPGAELDRQLDALGSRGRRFGIGERRSVRDRLDELAVAVLVRDGESETTARERLAAGTWTDDPHAAAFFAEAHASDVPLEERLRAAFSGEPSPRRRARHAIDALARIADREHDR</sequence>
<keyword evidence="4" id="KW-1185">Reference proteome</keyword>
<protein>
    <submittedName>
        <fullName evidence="3">Uncharacterized protein</fullName>
    </submittedName>
</protein>
<dbReference type="Proteomes" id="UP000011566">
    <property type="component" value="Unassembled WGS sequence"/>
</dbReference>
<comment type="caution">
    <text evidence="3">The sequence shown here is derived from an EMBL/GenBank/DDBJ whole genome shotgun (WGS) entry which is preliminary data.</text>
</comment>
<evidence type="ECO:0000256" key="1">
    <source>
        <dbReference type="SAM" id="MobiDB-lite"/>
    </source>
</evidence>
<keyword evidence="2" id="KW-0472">Membrane</keyword>
<feature type="region of interest" description="Disordered" evidence="1">
    <location>
        <begin position="56"/>
        <end position="78"/>
    </location>
</feature>
<evidence type="ECO:0000256" key="2">
    <source>
        <dbReference type="SAM" id="Phobius"/>
    </source>
</evidence>
<organism evidence="3 4">
    <name type="scientific">Halococcus hamelinensis 100A6</name>
    <dbReference type="NCBI Taxonomy" id="1132509"/>
    <lineage>
        <taxon>Archaea</taxon>
        <taxon>Methanobacteriati</taxon>
        <taxon>Methanobacteriota</taxon>
        <taxon>Stenosarchaea group</taxon>
        <taxon>Halobacteria</taxon>
        <taxon>Halobacteriales</taxon>
        <taxon>Halococcaceae</taxon>
        <taxon>Halococcus</taxon>
    </lineage>
</organism>
<dbReference type="Pfam" id="PF23933">
    <property type="entry name" value="DUF7269"/>
    <property type="match status" value="1"/>
</dbReference>
<gene>
    <name evidence="3" type="ORF">C447_05133</name>
</gene>
<dbReference type="PATRIC" id="fig|1132509.6.peg.1181"/>
<feature type="transmembrane region" description="Helical" evidence="2">
    <location>
        <begin position="34"/>
        <end position="52"/>
    </location>
</feature>
<feature type="transmembrane region" description="Helical" evidence="2">
    <location>
        <begin position="7"/>
        <end position="28"/>
    </location>
</feature>
<evidence type="ECO:0000313" key="4">
    <source>
        <dbReference type="Proteomes" id="UP000011566"/>
    </source>
</evidence>
<accession>M0M3C3</accession>
<proteinExistence type="predicted"/>
<keyword evidence="2" id="KW-1133">Transmembrane helix</keyword>
<dbReference type="OrthoDB" id="307812at2157"/>
<evidence type="ECO:0000313" key="3">
    <source>
        <dbReference type="EMBL" id="EMA39908.1"/>
    </source>
</evidence>
<dbReference type="RefSeq" id="WP_007691550.1">
    <property type="nucleotide sequence ID" value="NZ_AOMB01000014.1"/>
</dbReference>